<evidence type="ECO:0000313" key="3">
    <source>
        <dbReference type="EMBL" id="KWZ85310.1"/>
    </source>
</evidence>
<feature type="transmembrane region" description="Helical" evidence="1">
    <location>
        <begin position="47"/>
        <end position="69"/>
    </location>
</feature>
<keyword evidence="1" id="KW-0472">Membrane</keyword>
<sequence length="78" mass="9152">MTAEFGTQAVLSILVNLFFIGMTFWILQAVHIEKIIKKNHIVQARLLYIFLSVAIGYSVSNFFLDYLLWAQRLHFLFQ</sequence>
<evidence type="ECO:0000313" key="4">
    <source>
        <dbReference type="Proteomes" id="UP000032024"/>
    </source>
</evidence>
<dbReference type="RefSeq" id="WP_014096769.1">
    <property type="nucleotide sequence ID" value="NZ_CP010525.1"/>
</dbReference>
<name>A0A0C5C2R6_HEYCO</name>
<evidence type="ECO:0000313" key="2">
    <source>
        <dbReference type="EMBL" id="AJO21026.1"/>
    </source>
</evidence>
<feature type="transmembrane region" description="Helical" evidence="1">
    <location>
        <begin position="6"/>
        <end position="27"/>
    </location>
</feature>
<proteinExistence type="predicted"/>
<gene>
    <name evidence="3" type="ORF">HMPREF3213_00482</name>
    <name evidence="2" type="ORF">SB48_HM08orf00354</name>
</gene>
<reference evidence="4" key="2">
    <citation type="submission" date="2015-01" db="EMBL/GenBank/DDBJ databases">
        <title>Comparative genome analysis of Bacillus coagulans HM-08, Clostridium butyricum HM-68, Bacillus subtilis HM-66 and Bacillus paralicheniformis BL-09.</title>
        <authorList>
            <person name="Zhang H."/>
        </authorList>
    </citation>
    <scope>NUCLEOTIDE SEQUENCE [LARGE SCALE GENOMIC DNA]</scope>
    <source>
        <strain evidence="4">HM-08</strain>
    </source>
</reference>
<dbReference type="PATRIC" id="fig|1398.18.peg.235"/>
<dbReference type="STRING" id="1398.AB434_0929"/>
<dbReference type="InterPro" id="IPR009526">
    <property type="entry name" value="DUF1146"/>
</dbReference>
<keyword evidence="1" id="KW-1133">Transmembrane helix</keyword>
<keyword evidence="1" id="KW-0812">Transmembrane</keyword>
<dbReference type="EMBL" id="CP010525">
    <property type="protein sequence ID" value="AJO21026.1"/>
    <property type="molecule type" value="Genomic_DNA"/>
</dbReference>
<evidence type="ECO:0000313" key="5">
    <source>
        <dbReference type="Proteomes" id="UP000070376"/>
    </source>
</evidence>
<evidence type="ECO:0000256" key="1">
    <source>
        <dbReference type="SAM" id="Phobius"/>
    </source>
</evidence>
<reference evidence="5" key="4">
    <citation type="submission" date="2016-01" db="EMBL/GenBank/DDBJ databases">
        <authorList>
            <person name="Mitreva M."/>
            <person name="Pepin K.H."/>
            <person name="Mihindukulasuriya K.A."/>
            <person name="Fulton R."/>
            <person name="Fronick C."/>
            <person name="O'Laughlin M."/>
            <person name="Miner T."/>
            <person name="Herter B."/>
            <person name="Rosa B.A."/>
            <person name="Cordes M."/>
            <person name="Tomlinson C."/>
            <person name="Wollam A."/>
            <person name="Palsikar V.B."/>
            <person name="Mardis E.R."/>
            <person name="Wilson R.K."/>
        </authorList>
    </citation>
    <scope>NUCLEOTIDE SEQUENCE [LARGE SCALE GENOMIC DNA]</scope>
    <source>
        <strain evidence="5">GED7749B</strain>
    </source>
</reference>
<dbReference type="AlphaFoldDB" id="A0A0C5C2R6"/>
<accession>A0A0C5C2R6</accession>
<keyword evidence="4" id="KW-1185">Reference proteome</keyword>
<dbReference type="Proteomes" id="UP000070376">
    <property type="component" value="Unassembled WGS sequence"/>
</dbReference>
<dbReference type="EMBL" id="LRPN01000017">
    <property type="protein sequence ID" value="KWZ85310.1"/>
    <property type="molecule type" value="Genomic_DNA"/>
</dbReference>
<dbReference type="Proteomes" id="UP000032024">
    <property type="component" value="Chromosome"/>
</dbReference>
<reference evidence="3" key="3">
    <citation type="submission" date="2016-01" db="EMBL/GenBank/DDBJ databases">
        <authorList>
            <person name="Oliw E.H."/>
        </authorList>
    </citation>
    <scope>NUCLEOTIDE SEQUENCE [LARGE SCALE GENOMIC DNA]</scope>
    <source>
        <strain evidence="3">GED7749B</strain>
    </source>
</reference>
<dbReference type="NCBIfam" id="TIGR02327">
    <property type="entry name" value="int_mem_ywzB"/>
    <property type="match status" value="1"/>
</dbReference>
<reference evidence="2" key="1">
    <citation type="submission" date="2015-01" db="EMBL/GenBank/DDBJ databases">
        <title>Comparative genome analysis of Bacillus coagulans HM-08, Clostridium butyricum HM-68, Bacillus subtilis HM-66 and Bacillus licheniformis BL-09.</title>
        <authorList>
            <person name="Zhang H."/>
        </authorList>
    </citation>
    <scope>NUCLEOTIDE SEQUENCE [LARGE SCALE GENOMIC DNA]</scope>
    <source>
        <strain evidence="2">HM-08</strain>
    </source>
</reference>
<dbReference type="GeneID" id="93258201"/>
<protein>
    <submittedName>
        <fullName evidence="3">Putative membrane protein</fullName>
    </submittedName>
</protein>
<organism evidence="3 5">
    <name type="scientific">Heyndrickxia coagulans</name>
    <name type="common">Weizmannia coagulans</name>
    <dbReference type="NCBI Taxonomy" id="1398"/>
    <lineage>
        <taxon>Bacteria</taxon>
        <taxon>Bacillati</taxon>
        <taxon>Bacillota</taxon>
        <taxon>Bacilli</taxon>
        <taxon>Bacillales</taxon>
        <taxon>Bacillaceae</taxon>
        <taxon>Heyndrickxia</taxon>
    </lineage>
</organism>
<dbReference type="Pfam" id="PF06612">
    <property type="entry name" value="DUF1146"/>
    <property type="match status" value="1"/>
</dbReference>